<name>A0A6M0SDJ4_9CYAN</name>
<comment type="caution">
    <text evidence="1">The sequence shown here is derived from an EMBL/GenBank/DDBJ whole genome shotgun (WGS) entry which is preliminary data.</text>
</comment>
<dbReference type="Proteomes" id="UP000473574">
    <property type="component" value="Unassembled WGS sequence"/>
</dbReference>
<evidence type="ECO:0000313" key="1">
    <source>
        <dbReference type="EMBL" id="NEZ66555.1"/>
    </source>
</evidence>
<sequence length="338" mass="39181">MNRSTYLIYSPVNDQSLVIVAFLRKYFPTSYIIGVFLQDNTKLIGKRYYDEIIDIEEVESAKIDGIKIPSGALATKYLLEKGDVTLGSIILKQPMLKVFSKSWMLSKAIQAGIVIPETWYTLEEISRYPLFYKQRYEQGGGVRGVAFKENNIPKNRRESLLFQELVNSSGTYGVSFLADKGELLITHTHFERESIPKVGGSAIYIECFKDERLLRYTTQLVKHLNYSGWGLAEFKYCPCREDYVFMEINAKFWSSCELAFTNEPLFLKLLFNIDSREKAEKKIFFPHRALSRSFIFFLRHFYCFWGDVKISSYPISLKALVSGLIPHRFLQIIKNTTQ</sequence>
<evidence type="ECO:0000313" key="2">
    <source>
        <dbReference type="Proteomes" id="UP000473574"/>
    </source>
</evidence>
<proteinExistence type="predicted"/>
<organism evidence="1 2">
    <name type="scientific">Adonisia turfae CCMR0082</name>
    <dbReference type="NCBI Taxonomy" id="2304604"/>
    <lineage>
        <taxon>Bacteria</taxon>
        <taxon>Bacillati</taxon>
        <taxon>Cyanobacteriota</taxon>
        <taxon>Adonisia</taxon>
        <taxon>Adonisia turfae</taxon>
    </lineage>
</organism>
<accession>A0A6M0SDJ4</accession>
<reference evidence="1 2" key="1">
    <citation type="journal article" date="2020" name="Microb. Ecol.">
        <title>Ecogenomics of the Marine Benthic Filamentous Cyanobacterium Adonisia.</title>
        <authorList>
            <person name="Walter J.M."/>
            <person name="Coutinho F.H."/>
            <person name="Leomil L."/>
            <person name="Hargreaves P.I."/>
            <person name="Campeao M.E."/>
            <person name="Vieira V.V."/>
            <person name="Silva B.S."/>
            <person name="Fistarol G.O."/>
            <person name="Salomon P.S."/>
            <person name="Sawabe T."/>
            <person name="Mino S."/>
            <person name="Hosokawa M."/>
            <person name="Miyashita H."/>
            <person name="Maruyama F."/>
            <person name="van Verk M.C."/>
            <person name="Dutilh B.E."/>
            <person name="Thompson C.C."/>
            <person name="Thompson F.L."/>
        </authorList>
    </citation>
    <scope>NUCLEOTIDE SEQUENCE [LARGE SCALE GENOMIC DNA]</scope>
    <source>
        <strain evidence="1 2">CCMR0082</strain>
    </source>
</reference>
<protein>
    <recommendedName>
        <fullName evidence="3">ATP-grasp domain-containing protein</fullName>
    </recommendedName>
</protein>
<dbReference type="EMBL" id="QZCE01000002">
    <property type="protein sequence ID" value="NEZ66555.1"/>
    <property type="molecule type" value="Genomic_DNA"/>
</dbReference>
<gene>
    <name evidence="1" type="ORF">D0962_27980</name>
</gene>
<dbReference type="RefSeq" id="WP_163668823.1">
    <property type="nucleotide sequence ID" value="NZ_QZCE01000002.1"/>
</dbReference>
<dbReference type="AlphaFoldDB" id="A0A6M0SDJ4"/>
<dbReference type="SUPFAM" id="SSF56059">
    <property type="entry name" value="Glutathione synthetase ATP-binding domain-like"/>
    <property type="match status" value="1"/>
</dbReference>
<dbReference type="Gene3D" id="3.30.470.20">
    <property type="entry name" value="ATP-grasp fold, B domain"/>
    <property type="match status" value="1"/>
</dbReference>
<evidence type="ECO:0008006" key="3">
    <source>
        <dbReference type="Google" id="ProtNLM"/>
    </source>
</evidence>